<dbReference type="EC" id="2.4.1.227" evidence="10"/>
<feature type="binding site" evidence="10">
    <location>
        <position position="250"/>
    </location>
    <ligand>
        <name>UDP-N-acetyl-alpha-D-glucosamine</name>
        <dbReference type="ChEBI" id="CHEBI:57705"/>
    </ligand>
</feature>
<dbReference type="GO" id="GO:0051301">
    <property type="term" value="P:cell division"/>
    <property type="evidence" value="ECO:0007669"/>
    <property type="project" value="UniProtKB-KW"/>
</dbReference>
<keyword evidence="4 10" id="KW-0808">Transferase</keyword>
<evidence type="ECO:0000256" key="9">
    <source>
        <dbReference type="ARBA" id="ARBA00023316"/>
    </source>
</evidence>
<dbReference type="GO" id="GO:0005975">
    <property type="term" value="P:carbohydrate metabolic process"/>
    <property type="evidence" value="ECO:0007669"/>
    <property type="project" value="InterPro"/>
</dbReference>
<evidence type="ECO:0000256" key="7">
    <source>
        <dbReference type="ARBA" id="ARBA00023136"/>
    </source>
</evidence>
<feature type="binding site" evidence="10">
    <location>
        <position position="124"/>
    </location>
    <ligand>
        <name>UDP-N-acetyl-alpha-D-glucosamine</name>
        <dbReference type="ChEBI" id="CHEBI:57705"/>
    </ligand>
</feature>
<keyword evidence="3 10" id="KW-0328">Glycosyltransferase</keyword>
<reference evidence="13 14" key="1">
    <citation type="submission" date="2020-10" db="EMBL/GenBank/DDBJ databases">
        <title>Connecting structure to function with the recovery of over 1000 high-quality activated sludge metagenome-assembled genomes encoding full-length rRNA genes using long-read sequencing.</title>
        <authorList>
            <person name="Singleton C.M."/>
            <person name="Petriglieri F."/>
            <person name="Kristensen J.M."/>
            <person name="Kirkegaard R.H."/>
            <person name="Michaelsen T.Y."/>
            <person name="Andersen M.H."/>
            <person name="Karst S.M."/>
            <person name="Dueholm M.S."/>
            <person name="Nielsen P.H."/>
            <person name="Albertsen M."/>
        </authorList>
    </citation>
    <scope>NUCLEOTIDE SEQUENCE [LARGE SCALE GENOMIC DNA]</scope>
    <source>
        <strain evidence="13">Ribe_18-Q3-R11-54_MAXAC.273</strain>
    </source>
</reference>
<keyword evidence="9 10" id="KW-0961">Cell wall biogenesis/degradation</keyword>
<evidence type="ECO:0000256" key="8">
    <source>
        <dbReference type="ARBA" id="ARBA00023306"/>
    </source>
</evidence>
<feature type="binding site" evidence="10">
    <location>
        <position position="165"/>
    </location>
    <ligand>
        <name>UDP-N-acetyl-alpha-D-glucosamine</name>
        <dbReference type="ChEBI" id="CHEBI:57705"/>
    </ligand>
</feature>
<dbReference type="GO" id="GO:0050511">
    <property type="term" value="F:undecaprenyldiphospho-muramoylpentapeptide beta-N-acetylglucosaminyltransferase activity"/>
    <property type="evidence" value="ECO:0007669"/>
    <property type="project" value="UniProtKB-UniRule"/>
</dbReference>
<evidence type="ECO:0000256" key="10">
    <source>
        <dbReference type="HAMAP-Rule" id="MF_00033"/>
    </source>
</evidence>
<dbReference type="GO" id="GO:0005886">
    <property type="term" value="C:plasma membrane"/>
    <property type="evidence" value="ECO:0007669"/>
    <property type="project" value="UniProtKB-SubCell"/>
</dbReference>
<dbReference type="Gene3D" id="3.40.50.2000">
    <property type="entry name" value="Glycogen Phosphorylase B"/>
    <property type="match status" value="2"/>
</dbReference>
<dbReference type="EMBL" id="JADKGY010000001">
    <property type="protein sequence ID" value="MBK9981811.1"/>
    <property type="molecule type" value="Genomic_DNA"/>
</dbReference>
<feature type="binding site" evidence="10">
    <location>
        <position position="196"/>
    </location>
    <ligand>
        <name>UDP-N-acetyl-alpha-D-glucosamine</name>
        <dbReference type="ChEBI" id="CHEBI:57705"/>
    </ligand>
</feature>
<comment type="caution">
    <text evidence="10">Lacks conserved residue(s) required for the propagation of feature annotation.</text>
</comment>
<dbReference type="GO" id="GO:0008360">
    <property type="term" value="P:regulation of cell shape"/>
    <property type="evidence" value="ECO:0007669"/>
    <property type="project" value="UniProtKB-KW"/>
</dbReference>
<sequence length="367" mass="39693">MKIIISGGGTGGHIYPAIAIADALKRRDAFIDILFVGAMGRMEMEKVPAAGYRIEGIWISGFQRKLTITNLLFPVKVVHSLLKCRSIVKSFQPDVVVGVGGYASGPLVRVAAGMGIPSVLQEQNSYPGVTNKILATKAKAICVAYPGMEKYFPAKKIKLTGNPMRSQLAKEISREEAAAYFGLDENKKTILAFGGSLGARTINETIKNSYDLVAGRDDIQVLWQIGKLYADTYSDTPSAKLSHVKASVFIDRMDYAYALADVVIARAGAITISELALTGKPAILVPSPYVAEDHQTHNARSLEQMDAAILITDGNAPTKAFPEALRLLDHPEELQKLEYNIMKLAKQNAADDIADIIIQLAQKGSTS</sequence>
<dbReference type="GO" id="GO:0009252">
    <property type="term" value="P:peptidoglycan biosynthetic process"/>
    <property type="evidence" value="ECO:0007669"/>
    <property type="project" value="UniProtKB-UniRule"/>
</dbReference>
<evidence type="ECO:0000313" key="13">
    <source>
        <dbReference type="EMBL" id="MBK9981811.1"/>
    </source>
</evidence>
<evidence type="ECO:0000256" key="4">
    <source>
        <dbReference type="ARBA" id="ARBA00022679"/>
    </source>
</evidence>
<dbReference type="InterPro" id="IPR006009">
    <property type="entry name" value="GlcNAc_MurG"/>
</dbReference>
<keyword evidence="2 10" id="KW-0132">Cell division</keyword>
<evidence type="ECO:0000256" key="3">
    <source>
        <dbReference type="ARBA" id="ARBA00022676"/>
    </source>
</evidence>
<feature type="domain" description="Glycosyltransferase family 28 N-terminal" evidence="11">
    <location>
        <begin position="3"/>
        <end position="141"/>
    </location>
</feature>
<dbReference type="InterPro" id="IPR007235">
    <property type="entry name" value="Glyco_trans_28_C"/>
</dbReference>
<comment type="function">
    <text evidence="10">Cell wall formation. Catalyzes the transfer of a GlcNAc subunit on undecaprenyl-pyrophosphoryl-MurNAc-pentapeptide (lipid intermediate I) to form undecaprenyl-pyrophosphoryl-MurNAc-(pentapeptide)GlcNAc (lipid intermediate II).</text>
</comment>
<keyword evidence="1 10" id="KW-1003">Cell membrane</keyword>
<gene>
    <name evidence="10 13" type="primary">murG</name>
    <name evidence="13" type="ORF">IPP15_05200</name>
</gene>
<evidence type="ECO:0000256" key="1">
    <source>
        <dbReference type="ARBA" id="ARBA00022475"/>
    </source>
</evidence>
<comment type="catalytic activity">
    <reaction evidence="10">
        <text>di-trans,octa-cis-undecaprenyl diphospho-N-acetyl-alpha-D-muramoyl-L-alanyl-D-glutamyl-meso-2,6-diaminopimeloyl-D-alanyl-D-alanine + UDP-N-acetyl-alpha-D-glucosamine = di-trans,octa-cis-undecaprenyl diphospho-[N-acetyl-alpha-D-glucosaminyl-(1-&gt;4)]-N-acetyl-alpha-D-muramoyl-L-alanyl-D-glutamyl-meso-2,6-diaminopimeloyl-D-alanyl-D-alanine + UDP + H(+)</text>
        <dbReference type="Rhea" id="RHEA:31227"/>
        <dbReference type="ChEBI" id="CHEBI:15378"/>
        <dbReference type="ChEBI" id="CHEBI:57705"/>
        <dbReference type="ChEBI" id="CHEBI:58223"/>
        <dbReference type="ChEBI" id="CHEBI:61387"/>
        <dbReference type="ChEBI" id="CHEBI:61388"/>
        <dbReference type="EC" id="2.4.1.227"/>
    </reaction>
</comment>
<evidence type="ECO:0000256" key="2">
    <source>
        <dbReference type="ARBA" id="ARBA00022618"/>
    </source>
</evidence>
<comment type="caution">
    <text evidence="13">The sequence shown here is derived from an EMBL/GenBank/DDBJ whole genome shotgun (WGS) entry which is preliminary data.</text>
</comment>
<evidence type="ECO:0000256" key="5">
    <source>
        <dbReference type="ARBA" id="ARBA00022960"/>
    </source>
</evidence>
<evidence type="ECO:0000259" key="11">
    <source>
        <dbReference type="Pfam" id="PF03033"/>
    </source>
</evidence>
<keyword evidence="8 10" id="KW-0131">Cell cycle</keyword>
<dbReference type="NCBIfam" id="TIGR01133">
    <property type="entry name" value="murG"/>
    <property type="match status" value="1"/>
</dbReference>
<keyword evidence="6 10" id="KW-0573">Peptidoglycan synthesis</keyword>
<proteinExistence type="inferred from homology"/>
<dbReference type="PANTHER" id="PTHR21015">
    <property type="entry name" value="UDP-N-ACETYLGLUCOSAMINE--N-ACETYLMURAMYL-(PENTAPEPTIDE) PYROPHOSPHORYL-UNDECAPRENOL N-ACETYLGLUCOSAMINE TRANSFERASE 1"/>
    <property type="match status" value="1"/>
</dbReference>
<feature type="domain" description="Glycosyl transferase family 28 C-terminal" evidence="12">
    <location>
        <begin position="189"/>
        <end position="353"/>
    </location>
</feature>
<comment type="similarity">
    <text evidence="10">Belongs to the glycosyltransferase 28 family. MurG subfamily.</text>
</comment>
<dbReference type="GO" id="GO:0071555">
    <property type="term" value="P:cell wall organization"/>
    <property type="evidence" value="ECO:0007669"/>
    <property type="project" value="UniProtKB-KW"/>
</dbReference>
<comment type="subcellular location">
    <subcellularLocation>
        <location evidence="10">Cell membrane</location>
        <topology evidence="10">Peripheral membrane protein</topology>
        <orientation evidence="10">Cytoplasmic side</orientation>
    </subcellularLocation>
</comment>
<dbReference type="InterPro" id="IPR004276">
    <property type="entry name" value="GlycoTrans_28_N"/>
</dbReference>
<comment type="pathway">
    <text evidence="10">Cell wall biogenesis; peptidoglycan biosynthesis.</text>
</comment>
<dbReference type="Pfam" id="PF04101">
    <property type="entry name" value="Glyco_tran_28_C"/>
    <property type="match status" value="1"/>
</dbReference>
<evidence type="ECO:0000259" key="12">
    <source>
        <dbReference type="Pfam" id="PF04101"/>
    </source>
</evidence>
<organism evidence="13 14">
    <name type="scientific">Candidatus Opimibacter skivensis</name>
    <dbReference type="NCBI Taxonomy" id="2982028"/>
    <lineage>
        <taxon>Bacteria</taxon>
        <taxon>Pseudomonadati</taxon>
        <taxon>Bacteroidota</taxon>
        <taxon>Saprospiria</taxon>
        <taxon>Saprospirales</taxon>
        <taxon>Saprospiraceae</taxon>
        <taxon>Candidatus Opimibacter</taxon>
    </lineage>
</organism>
<evidence type="ECO:0000256" key="6">
    <source>
        <dbReference type="ARBA" id="ARBA00022984"/>
    </source>
</evidence>
<dbReference type="HAMAP" id="MF_00033">
    <property type="entry name" value="MurG"/>
    <property type="match status" value="1"/>
</dbReference>
<dbReference type="AlphaFoldDB" id="A0A9D7ST59"/>
<dbReference type="Proteomes" id="UP000808337">
    <property type="component" value="Unassembled WGS sequence"/>
</dbReference>
<keyword evidence="7 10" id="KW-0472">Membrane</keyword>
<dbReference type="Pfam" id="PF03033">
    <property type="entry name" value="Glyco_transf_28"/>
    <property type="match status" value="1"/>
</dbReference>
<feature type="binding site" evidence="10">
    <location>
        <position position="295"/>
    </location>
    <ligand>
        <name>UDP-N-acetyl-alpha-D-glucosamine</name>
        <dbReference type="ChEBI" id="CHEBI:57705"/>
    </ligand>
</feature>
<dbReference type="SUPFAM" id="SSF53756">
    <property type="entry name" value="UDP-Glycosyltransferase/glycogen phosphorylase"/>
    <property type="match status" value="1"/>
</dbReference>
<accession>A0A9D7ST59</accession>
<dbReference type="CDD" id="cd03785">
    <property type="entry name" value="GT28_MurG"/>
    <property type="match status" value="1"/>
</dbReference>
<name>A0A9D7ST59_9BACT</name>
<feature type="binding site" evidence="10">
    <location>
        <begin position="10"/>
        <end position="12"/>
    </location>
    <ligand>
        <name>UDP-N-acetyl-alpha-D-glucosamine</name>
        <dbReference type="ChEBI" id="CHEBI:57705"/>
    </ligand>
</feature>
<dbReference type="PANTHER" id="PTHR21015:SF22">
    <property type="entry name" value="GLYCOSYLTRANSFERASE"/>
    <property type="match status" value="1"/>
</dbReference>
<protein>
    <recommendedName>
        <fullName evidence="10">UDP-N-acetylglucosamine--N-acetylmuramyl-(pentapeptide) pyrophosphoryl-undecaprenol N-acetylglucosamine transferase</fullName>
        <ecNumber evidence="10">2.4.1.227</ecNumber>
    </recommendedName>
    <alternativeName>
        <fullName evidence="10">Undecaprenyl-PP-MurNAc-pentapeptide-UDPGlcNAc GlcNAc transferase</fullName>
    </alternativeName>
</protein>
<keyword evidence="5 10" id="KW-0133">Cell shape</keyword>
<evidence type="ECO:0000313" key="14">
    <source>
        <dbReference type="Proteomes" id="UP000808337"/>
    </source>
</evidence>